<dbReference type="GO" id="GO:1901911">
    <property type="term" value="P:adenosine 5'-(hexahydrogen pentaphosphate) catabolic process"/>
    <property type="evidence" value="ECO:0007669"/>
    <property type="project" value="EnsemblFungi"/>
</dbReference>
<dbReference type="GO" id="GO:0000298">
    <property type="term" value="F:endopolyphosphatase activity"/>
    <property type="evidence" value="ECO:0007669"/>
    <property type="project" value="TreeGrafter"/>
</dbReference>
<dbReference type="STRING" id="857566.A0A1E3PRQ8"/>
<feature type="domain" description="Nudix hydrolase" evidence="5">
    <location>
        <begin position="23"/>
        <end position="166"/>
    </location>
</feature>
<dbReference type="GO" id="GO:0030643">
    <property type="term" value="P:intracellular phosphate ion homeostasis"/>
    <property type="evidence" value="ECO:0007669"/>
    <property type="project" value="EnsemblFungi"/>
</dbReference>
<keyword evidence="2" id="KW-0479">Metal-binding</keyword>
<proteinExistence type="predicted"/>
<dbReference type="Gene3D" id="3.90.79.10">
    <property type="entry name" value="Nucleoside Triphosphate Pyrophosphohydrolase"/>
    <property type="match status" value="1"/>
</dbReference>
<dbReference type="GO" id="GO:1901907">
    <property type="term" value="P:diadenosine pentaphosphate catabolic process"/>
    <property type="evidence" value="ECO:0007669"/>
    <property type="project" value="EnsemblFungi"/>
</dbReference>
<dbReference type="GO" id="GO:0052847">
    <property type="term" value="F:inositol-1,5-bisdiphosphate-2,3,4,6-tetrakisphosphate 5-diphosphatase activity"/>
    <property type="evidence" value="ECO:0007669"/>
    <property type="project" value="EnsemblFungi"/>
</dbReference>
<gene>
    <name evidence="6" type="ORF">NADFUDRAFT_48584</name>
</gene>
<sequence>MPPEKIMVARVGRENQCYSPVTGARMVAGTIALNQDRSKVLMVSSQAHKDRWVLPKGGIETDEVEDPSKSAVRETWEEAGVTGHIVKSLGVIEDVRPPKTWIGNDIIGATRTWPPRSEFHFFELMVEKEEDVWPESSERKRKWAGFQEARQELLNANRLELIEALERSSILRS</sequence>
<evidence type="ECO:0000313" key="6">
    <source>
        <dbReference type="EMBL" id="ODQ67924.1"/>
    </source>
</evidence>
<evidence type="ECO:0000256" key="4">
    <source>
        <dbReference type="ARBA" id="ARBA00022842"/>
    </source>
</evidence>
<dbReference type="InterPro" id="IPR047198">
    <property type="entry name" value="DDP-like_NUDIX"/>
</dbReference>
<evidence type="ECO:0000256" key="3">
    <source>
        <dbReference type="ARBA" id="ARBA00022801"/>
    </source>
</evidence>
<dbReference type="InterPro" id="IPR015797">
    <property type="entry name" value="NUDIX_hydrolase-like_dom_sf"/>
</dbReference>
<comment type="cofactor">
    <cofactor evidence="1">
        <name>Mg(2+)</name>
        <dbReference type="ChEBI" id="CHEBI:18420"/>
    </cofactor>
</comment>
<dbReference type="GO" id="GO:0052846">
    <property type="term" value="F:inositol-1,5-bisdiphosphate-2,3,4,6-tetrakisphosphate 1-diphosphatase activity"/>
    <property type="evidence" value="ECO:0007669"/>
    <property type="project" value="EnsemblFungi"/>
</dbReference>
<dbReference type="PANTHER" id="PTHR12629">
    <property type="entry name" value="DIPHOSPHOINOSITOL POLYPHOSPHATE PHOSPHOHYDROLASE"/>
    <property type="match status" value="1"/>
</dbReference>
<dbReference type="SUPFAM" id="SSF55811">
    <property type="entry name" value="Nudix"/>
    <property type="match status" value="1"/>
</dbReference>
<dbReference type="InterPro" id="IPR000086">
    <property type="entry name" value="NUDIX_hydrolase_dom"/>
</dbReference>
<protein>
    <recommendedName>
        <fullName evidence="5">Nudix hydrolase domain-containing protein</fullName>
    </recommendedName>
</protein>
<evidence type="ECO:0000313" key="7">
    <source>
        <dbReference type="Proteomes" id="UP000095009"/>
    </source>
</evidence>
<dbReference type="EMBL" id="KV454406">
    <property type="protein sequence ID" value="ODQ67924.1"/>
    <property type="molecule type" value="Genomic_DNA"/>
</dbReference>
<reference evidence="6 7" key="1">
    <citation type="journal article" date="2016" name="Proc. Natl. Acad. Sci. U.S.A.">
        <title>Comparative genomics of biotechnologically important yeasts.</title>
        <authorList>
            <person name="Riley R."/>
            <person name="Haridas S."/>
            <person name="Wolfe K.H."/>
            <person name="Lopes M.R."/>
            <person name="Hittinger C.T."/>
            <person name="Goeker M."/>
            <person name="Salamov A.A."/>
            <person name="Wisecaver J.H."/>
            <person name="Long T.M."/>
            <person name="Calvey C.H."/>
            <person name="Aerts A.L."/>
            <person name="Barry K.W."/>
            <person name="Choi C."/>
            <person name="Clum A."/>
            <person name="Coughlan A.Y."/>
            <person name="Deshpande S."/>
            <person name="Douglass A.P."/>
            <person name="Hanson S.J."/>
            <person name="Klenk H.-P."/>
            <person name="LaButti K.M."/>
            <person name="Lapidus A."/>
            <person name="Lindquist E.A."/>
            <person name="Lipzen A.M."/>
            <person name="Meier-Kolthoff J.P."/>
            <person name="Ohm R.A."/>
            <person name="Otillar R.P."/>
            <person name="Pangilinan J.L."/>
            <person name="Peng Y."/>
            <person name="Rokas A."/>
            <person name="Rosa C.A."/>
            <person name="Scheuner C."/>
            <person name="Sibirny A.A."/>
            <person name="Slot J.C."/>
            <person name="Stielow J.B."/>
            <person name="Sun H."/>
            <person name="Kurtzman C.P."/>
            <person name="Blackwell M."/>
            <person name="Grigoriev I.V."/>
            <person name="Jeffries T.W."/>
        </authorList>
    </citation>
    <scope>NUCLEOTIDE SEQUENCE [LARGE SCALE GENOMIC DNA]</scope>
    <source>
        <strain evidence="6 7">DSM 6958</strain>
    </source>
</reference>
<dbReference type="Pfam" id="PF00293">
    <property type="entry name" value="NUDIX"/>
    <property type="match status" value="1"/>
</dbReference>
<dbReference type="GO" id="GO:0005737">
    <property type="term" value="C:cytoplasm"/>
    <property type="evidence" value="ECO:0007669"/>
    <property type="project" value="TreeGrafter"/>
</dbReference>
<dbReference type="OrthoDB" id="2011998at2759"/>
<dbReference type="GO" id="GO:0052845">
    <property type="term" value="F:inositol-5-diphosphate-1,2,3,4,6-pentakisphosphate diphosphatase activity"/>
    <property type="evidence" value="ECO:0007669"/>
    <property type="project" value="EnsemblFungi"/>
</dbReference>
<accession>A0A1E3PRQ8</accession>
<dbReference type="GO" id="GO:0046872">
    <property type="term" value="F:metal ion binding"/>
    <property type="evidence" value="ECO:0007669"/>
    <property type="project" value="UniProtKB-KW"/>
</dbReference>
<name>A0A1E3PRQ8_9ASCO</name>
<dbReference type="GO" id="GO:0071545">
    <property type="term" value="P:inositol phosphate catabolic process"/>
    <property type="evidence" value="ECO:0007669"/>
    <property type="project" value="EnsemblFungi"/>
</dbReference>
<evidence type="ECO:0000259" key="5">
    <source>
        <dbReference type="PROSITE" id="PS51462"/>
    </source>
</evidence>
<dbReference type="AlphaFoldDB" id="A0A1E3PRQ8"/>
<organism evidence="6 7">
    <name type="scientific">Nadsonia fulvescens var. elongata DSM 6958</name>
    <dbReference type="NCBI Taxonomy" id="857566"/>
    <lineage>
        <taxon>Eukaryota</taxon>
        <taxon>Fungi</taxon>
        <taxon>Dikarya</taxon>
        <taxon>Ascomycota</taxon>
        <taxon>Saccharomycotina</taxon>
        <taxon>Dipodascomycetes</taxon>
        <taxon>Dipodascales</taxon>
        <taxon>Dipodascales incertae sedis</taxon>
        <taxon>Nadsonia</taxon>
    </lineage>
</organism>
<dbReference type="CDD" id="cd04666">
    <property type="entry name" value="NUDIX_DIPP2_like_Nudt4"/>
    <property type="match status" value="1"/>
</dbReference>
<evidence type="ECO:0000256" key="1">
    <source>
        <dbReference type="ARBA" id="ARBA00001946"/>
    </source>
</evidence>
<dbReference type="PROSITE" id="PS51462">
    <property type="entry name" value="NUDIX"/>
    <property type="match status" value="1"/>
</dbReference>
<dbReference type="GO" id="GO:0008796">
    <property type="term" value="F:bis(5'-nucleosyl)-tetraphosphatase activity"/>
    <property type="evidence" value="ECO:0007669"/>
    <property type="project" value="EnsemblFungi"/>
</dbReference>
<dbReference type="PANTHER" id="PTHR12629:SF0">
    <property type="entry name" value="DIPHOSPHOINOSITOL-POLYPHOSPHATE DIPHOSPHATASE"/>
    <property type="match status" value="1"/>
</dbReference>
<keyword evidence="3" id="KW-0378">Hydrolase</keyword>
<keyword evidence="4" id="KW-0460">Magnesium</keyword>
<dbReference type="Proteomes" id="UP000095009">
    <property type="component" value="Unassembled WGS sequence"/>
</dbReference>
<keyword evidence="7" id="KW-1185">Reference proteome</keyword>
<dbReference type="GO" id="GO:0052843">
    <property type="term" value="F:inositol-1-diphosphate-2,3,4,5,6-pentakisphosphate diphosphatase activity"/>
    <property type="evidence" value="ECO:0007669"/>
    <property type="project" value="EnsemblFungi"/>
</dbReference>
<dbReference type="GO" id="GO:0034431">
    <property type="term" value="F:bis(5'-adenosyl)-hexaphosphatase activity"/>
    <property type="evidence" value="ECO:0007669"/>
    <property type="project" value="EnsemblFungi"/>
</dbReference>
<dbReference type="GO" id="GO:1901909">
    <property type="term" value="P:diadenosine hexaphosphate catabolic process"/>
    <property type="evidence" value="ECO:0007669"/>
    <property type="project" value="EnsemblFungi"/>
</dbReference>
<evidence type="ECO:0000256" key="2">
    <source>
        <dbReference type="ARBA" id="ARBA00022723"/>
    </source>
</evidence>
<dbReference type="GO" id="GO:0052745">
    <property type="term" value="F:inositol phosphate phosphatase activity"/>
    <property type="evidence" value="ECO:0007669"/>
    <property type="project" value="EnsemblFungi"/>
</dbReference>
<dbReference type="GO" id="GO:0071543">
    <property type="term" value="P:diphosphoinositol polyphosphate metabolic process"/>
    <property type="evidence" value="ECO:0007669"/>
    <property type="project" value="TreeGrafter"/>
</dbReference>
<dbReference type="GO" id="GO:0034432">
    <property type="term" value="F:bis(5'-adenosyl)-pentaphosphatase activity"/>
    <property type="evidence" value="ECO:0007669"/>
    <property type="project" value="EnsemblFungi"/>
</dbReference>
<dbReference type="GO" id="GO:0005634">
    <property type="term" value="C:nucleus"/>
    <property type="evidence" value="ECO:0007669"/>
    <property type="project" value="TreeGrafter"/>
</dbReference>